<reference evidence="2 3" key="1">
    <citation type="submission" date="2021-03" db="EMBL/GenBank/DDBJ databases">
        <title>Genomic and phenotypic characterization of Chloracidobacterium isolates provides evidence for multiple species.</title>
        <authorList>
            <person name="Saini M.K."/>
            <person name="Costas A.M.G."/>
            <person name="Tank M."/>
            <person name="Bryant D.A."/>
        </authorList>
    </citation>
    <scope>NUCLEOTIDE SEQUENCE [LARGE SCALE GENOMIC DNA]</scope>
    <source>
        <strain evidence="2 3">BV2-C</strain>
    </source>
</reference>
<protein>
    <submittedName>
        <fullName evidence="2">Antibiotic biosynthesis monooxygenase</fullName>
    </submittedName>
</protein>
<dbReference type="Pfam" id="PF03992">
    <property type="entry name" value="ABM"/>
    <property type="match status" value="1"/>
</dbReference>
<dbReference type="PANTHER" id="PTHR33336:SF3">
    <property type="entry name" value="ABM DOMAIN-CONTAINING PROTEIN"/>
    <property type="match status" value="1"/>
</dbReference>
<sequence>MSVPVTVLAHFRAKPEHLADVQTALAELIAATRQEAGCLSYVLHVAQDDPTAFVMIERWASPEALKAHFAQPHTQAALARIPPWLAEDVRISRWTEVELTRPEPV</sequence>
<keyword evidence="2" id="KW-0560">Oxidoreductase</keyword>
<dbReference type="RefSeq" id="WP_211430273.1">
    <property type="nucleotide sequence ID" value="NZ_CP072649.1"/>
</dbReference>
<dbReference type="InterPro" id="IPR011008">
    <property type="entry name" value="Dimeric_a/b-barrel"/>
</dbReference>
<name>A0ABX8BCF1_9BACT</name>
<organism evidence="2 3">
    <name type="scientific">Chloracidobacterium validum</name>
    <dbReference type="NCBI Taxonomy" id="2821543"/>
    <lineage>
        <taxon>Bacteria</taxon>
        <taxon>Pseudomonadati</taxon>
        <taxon>Acidobacteriota</taxon>
        <taxon>Terriglobia</taxon>
        <taxon>Terriglobales</taxon>
        <taxon>Acidobacteriaceae</taxon>
        <taxon>Chloracidobacterium</taxon>
    </lineage>
</organism>
<feature type="domain" description="ABM" evidence="1">
    <location>
        <begin position="5"/>
        <end position="94"/>
    </location>
</feature>
<keyword evidence="2" id="KW-0503">Monooxygenase</keyword>
<dbReference type="EMBL" id="CP072649">
    <property type="protein sequence ID" value="QUW04384.1"/>
    <property type="molecule type" value="Genomic_DNA"/>
</dbReference>
<gene>
    <name evidence="2" type="ORF">J8C06_11325</name>
</gene>
<keyword evidence="3" id="KW-1185">Reference proteome</keyword>
<proteinExistence type="predicted"/>
<accession>A0ABX8BCF1</accession>
<dbReference type="Gene3D" id="3.30.70.100">
    <property type="match status" value="1"/>
</dbReference>
<evidence type="ECO:0000313" key="2">
    <source>
        <dbReference type="EMBL" id="QUW04384.1"/>
    </source>
</evidence>
<dbReference type="Proteomes" id="UP000676506">
    <property type="component" value="Chromosome 2"/>
</dbReference>
<evidence type="ECO:0000259" key="1">
    <source>
        <dbReference type="PROSITE" id="PS51725"/>
    </source>
</evidence>
<dbReference type="PANTHER" id="PTHR33336">
    <property type="entry name" value="QUINOL MONOOXYGENASE YGIN-RELATED"/>
    <property type="match status" value="1"/>
</dbReference>
<evidence type="ECO:0000313" key="3">
    <source>
        <dbReference type="Proteomes" id="UP000676506"/>
    </source>
</evidence>
<dbReference type="PROSITE" id="PS51725">
    <property type="entry name" value="ABM"/>
    <property type="match status" value="1"/>
</dbReference>
<dbReference type="InterPro" id="IPR007138">
    <property type="entry name" value="ABM_dom"/>
</dbReference>
<dbReference type="SUPFAM" id="SSF54909">
    <property type="entry name" value="Dimeric alpha+beta barrel"/>
    <property type="match status" value="1"/>
</dbReference>
<dbReference type="InterPro" id="IPR050744">
    <property type="entry name" value="AI-2_Isomerase_LsrG"/>
</dbReference>
<dbReference type="GO" id="GO:0004497">
    <property type="term" value="F:monooxygenase activity"/>
    <property type="evidence" value="ECO:0007669"/>
    <property type="project" value="UniProtKB-KW"/>
</dbReference>